<evidence type="ECO:0000313" key="2">
    <source>
        <dbReference type="Proteomes" id="UP000233256"/>
    </source>
</evidence>
<name>A0A2N1PK12_9BACT</name>
<accession>A0A2N1PK12</accession>
<sequence length="100" mass="11154">MTDAATKGNDAAMDCSGTKGNLKLVGSEEGFRLQGPDVQGQGSAQTDFNHLRTWVKAYNIHWARMAQSRRVLTLIARDGGERTEGKFYICLYSFTVLLFY</sequence>
<organism evidence="1 2">
    <name type="scientific">Candidatus Wallbacteria bacterium HGW-Wallbacteria-1</name>
    <dbReference type="NCBI Taxonomy" id="2013854"/>
    <lineage>
        <taxon>Bacteria</taxon>
        <taxon>Candidatus Walliibacteriota</taxon>
    </lineage>
</organism>
<dbReference type="AlphaFoldDB" id="A0A2N1PK12"/>
<dbReference type="Proteomes" id="UP000233256">
    <property type="component" value="Unassembled WGS sequence"/>
</dbReference>
<dbReference type="EMBL" id="PGXC01000037">
    <property type="protein sequence ID" value="PKK88677.1"/>
    <property type="molecule type" value="Genomic_DNA"/>
</dbReference>
<protein>
    <submittedName>
        <fullName evidence="1">Uncharacterized protein</fullName>
    </submittedName>
</protein>
<reference evidence="1 2" key="1">
    <citation type="journal article" date="2017" name="ISME J.">
        <title>Potential for microbial H2 and metal transformations associated with novel bacteria and archaea in deep terrestrial subsurface sediments.</title>
        <authorList>
            <person name="Hernsdorf A.W."/>
            <person name="Amano Y."/>
            <person name="Miyakawa K."/>
            <person name="Ise K."/>
            <person name="Suzuki Y."/>
            <person name="Anantharaman K."/>
            <person name="Probst A."/>
            <person name="Burstein D."/>
            <person name="Thomas B.C."/>
            <person name="Banfield J.F."/>
        </authorList>
    </citation>
    <scope>NUCLEOTIDE SEQUENCE [LARGE SCALE GENOMIC DNA]</scope>
    <source>
        <strain evidence="1">HGW-Wallbacteria-1</strain>
    </source>
</reference>
<evidence type="ECO:0000313" key="1">
    <source>
        <dbReference type="EMBL" id="PKK88677.1"/>
    </source>
</evidence>
<gene>
    <name evidence="1" type="ORF">CVV64_17695</name>
</gene>
<proteinExistence type="predicted"/>
<comment type="caution">
    <text evidence="1">The sequence shown here is derived from an EMBL/GenBank/DDBJ whole genome shotgun (WGS) entry which is preliminary data.</text>
</comment>